<keyword evidence="2" id="KW-1185">Reference proteome</keyword>
<gene>
    <name evidence="1" type="ORF">AVEN_162147_1</name>
</gene>
<accession>A0A4Y2J4U7</accession>
<reference evidence="1 2" key="1">
    <citation type="journal article" date="2019" name="Sci. Rep.">
        <title>Orb-weaving spider Araneus ventricosus genome elucidates the spidroin gene catalogue.</title>
        <authorList>
            <person name="Kono N."/>
            <person name="Nakamura H."/>
            <person name="Ohtoshi R."/>
            <person name="Moran D.A.P."/>
            <person name="Shinohara A."/>
            <person name="Yoshida Y."/>
            <person name="Fujiwara M."/>
            <person name="Mori M."/>
            <person name="Tomita M."/>
            <person name="Arakawa K."/>
        </authorList>
    </citation>
    <scope>NUCLEOTIDE SEQUENCE [LARGE SCALE GENOMIC DNA]</scope>
</reference>
<proteinExistence type="predicted"/>
<comment type="caution">
    <text evidence="1">The sequence shown here is derived from an EMBL/GenBank/DDBJ whole genome shotgun (WGS) entry which is preliminary data.</text>
</comment>
<evidence type="ECO:0000313" key="2">
    <source>
        <dbReference type="Proteomes" id="UP000499080"/>
    </source>
</evidence>
<name>A0A4Y2J4U7_ARAVE</name>
<dbReference type="EMBL" id="BGPR01003143">
    <property type="protein sequence ID" value="GBM84252.1"/>
    <property type="molecule type" value="Genomic_DNA"/>
</dbReference>
<sequence>MKKTAELPSPNFHITPTGGYLTYDVRFNSSQAPLTFRIFSGKEFRAWKQSAQKPRLYQLPPRTITPSKGYFTYDVRFNVSQAPHFLRIFKGKGFRAWKQYALKPKLYQ</sequence>
<organism evidence="1 2">
    <name type="scientific">Araneus ventricosus</name>
    <name type="common">Orbweaver spider</name>
    <name type="synonym">Epeira ventricosa</name>
    <dbReference type="NCBI Taxonomy" id="182803"/>
    <lineage>
        <taxon>Eukaryota</taxon>
        <taxon>Metazoa</taxon>
        <taxon>Ecdysozoa</taxon>
        <taxon>Arthropoda</taxon>
        <taxon>Chelicerata</taxon>
        <taxon>Arachnida</taxon>
        <taxon>Araneae</taxon>
        <taxon>Araneomorphae</taxon>
        <taxon>Entelegynae</taxon>
        <taxon>Araneoidea</taxon>
        <taxon>Araneidae</taxon>
        <taxon>Araneus</taxon>
    </lineage>
</organism>
<protein>
    <submittedName>
        <fullName evidence="1">Uncharacterized protein</fullName>
    </submittedName>
</protein>
<dbReference type="AlphaFoldDB" id="A0A4Y2J4U7"/>
<evidence type="ECO:0000313" key="1">
    <source>
        <dbReference type="EMBL" id="GBM84252.1"/>
    </source>
</evidence>
<dbReference type="Proteomes" id="UP000499080">
    <property type="component" value="Unassembled WGS sequence"/>
</dbReference>